<dbReference type="SUPFAM" id="SSF51316">
    <property type="entry name" value="Mss4-like"/>
    <property type="match status" value="1"/>
</dbReference>
<proteinExistence type="inferred from homology"/>
<keyword evidence="6" id="KW-1185">Reference proteome</keyword>
<evidence type="ECO:0000313" key="5">
    <source>
        <dbReference type="EMBL" id="WGO84655.1"/>
    </source>
</evidence>
<dbReference type="InterPro" id="IPR011057">
    <property type="entry name" value="Mss4-like_sf"/>
</dbReference>
<accession>A0ABY8P580</accession>
<dbReference type="Gene3D" id="3.90.1590.10">
    <property type="entry name" value="glutathione-dependent formaldehyde- activating enzyme (gfa)"/>
    <property type="match status" value="1"/>
</dbReference>
<reference evidence="5 6" key="1">
    <citation type="submission" date="2023-04" db="EMBL/GenBank/DDBJ databases">
        <title>Genome dynamics across the evolutionary transition to endosymbiosis.</title>
        <authorList>
            <person name="Siozios S."/>
            <person name="Nadal-Jimenez P."/>
            <person name="Azagi T."/>
            <person name="Sprong H."/>
            <person name="Frost C.L."/>
            <person name="Parratt S.R."/>
            <person name="Taylor G."/>
            <person name="Brettell L."/>
            <person name="Lew K.C."/>
            <person name="Croft L."/>
            <person name="King K.C."/>
            <person name="Brockhurst M.A."/>
            <person name="Hypsa V."/>
            <person name="Novakova E."/>
            <person name="Darby A.C."/>
            <person name="Hurst G.D.D."/>
        </authorList>
    </citation>
    <scope>NUCLEOTIDE SEQUENCE [LARGE SCALE GENOMIC DNA]</scope>
    <source>
        <strain evidence="6">aApi_AU</strain>
    </source>
</reference>
<dbReference type="Pfam" id="PF04828">
    <property type="entry name" value="GFA"/>
    <property type="match status" value="1"/>
</dbReference>
<dbReference type="EMBL" id="CP123759">
    <property type="protein sequence ID" value="WGO84655.1"/>
    <property type="molecule type" value="Genomic_DNA"/>
</dbReference>
<protein>
    <submittedName>
        <fullName evidence="5">GFA family protein</fullName>
    </submittedName>
</protein>
<dbReference type="RefSeq" id="WP_280939612.1">
    <property type="nucleotide sequence ID" value="NZ_CP123759.1"/>
</dbReference>
<comment type="similarity">
    <text evidence="1">Belongs to the Gfa family.</text>
</comment>
<evidence type="ECO:0000256" key="1">
    <source>
        <dbReference type="ARBA" id="ARBA00005495"/>
    </source>
</evidence>
<evidence type="ECO:0000256" key="2">
    <source>
        <dbReference type="ARBA" id="ARBA00022723"/>
    </source>
</evidence>
<keyword evidence="2" id="KW-0479">Metal-binding</keyword>
<feature type="domain" description="CENP-V/GFA" evidence="4">
    <location>
        <begin position="3"/>
        <end position="80"/>
    </location>
</feature>
<keyword evidence="3" id="KW-0862">Zinc</keyword>
<dbReference type="Proteomes" id="UP001231859">
    <property type="component" value="Chromosome"/>
</dbReference>
<sequence>MQYEGQCLHGQVILKTEQPWYAITACHCKMCQKCNGEQLMSFIIENGLSIKDKSTVSHSRSFAWLIRTFYNKCTTHLFFKMYDPEGHDINAVLFEQNQIGFLVIQFYIDCKYMYYNLIEEKSLFAQQHILNT</sequence>
<dbReference type="InterPro" id="IPR006913">
    <property type="entry name" value="CENP-V/GFA"/>
</dbReference>
<gene>
    <name evidence="5" type="ORF">QG404_07250</name>
</gene>
<name>A0ABY8P580_9GAMM</name>
<organism evidence="5 6">
    <name type="scientific">Arsenophonus apicola</name>
    <dbReference type="NCBI Taxonomy" id="2879119"/>
    <lineage>
        <taxon>Bacteria</taxon>
        <taxon>Pseudomonadati</taxon>
        <taxon>Pseudomonadota</taxon>
        <taxon>Gammaproteobacteria</taxon>
        <taxon>Enterobacterales</taxon>
        <taxon>Morganellaceae</taxon>
        <taxon>Arsenophonus</taxon>
    </lineage>
</organism>
<evidence type="ECO:0000313" key="6">
    <source>
        <dbReference type="Proteomes" id="UP001231859"/>
    </source>
</evidence>
<evidence type="ECO:0000259" key="4">
    <source>
        <dbReference type="Pfam" id="PF04828"/>
    </source>
</evidence>
<evidence type="ECO:0000256" key="3">
    <source>
        <dbReference type="ARBA" id="ARBA00022833"/>
    </source>
</evidence>